<keyword evidence="1" id="KW-0732">Signal</keyword>
<name>A0A090RBL4_9GAMM</name>
<sequence>MMKQGLTLASVASIALLLSACGGGGGGGDSADGNTGGGNTGSVGATCEGSPTMTCAYGTDEITVNVFFSLSPDKKLEARASFISAAGALYPDLKERLEIHAGGEVYEGDIFSATQTTSFPQLPYGEQFYEVYWYRSDTQIATTTVEYLTGPTLITSPTHDGTDVVVMDWAAETYHTYDVDFISLTCQKPGLAGDIDHFDASSERFEDVLPGLELPLATEFNTSLNALQTTYDTCSLTADIVGQNSRTKPEDQPRALSIHSYSITPYEIELF</sequence>
<gene>
    <name evidence="2" type="ORF">JCM19237_4318</name>
</gene>
<accession>A0A090RBL4</accession>
<evidence type="ECO:0008006" key="4">
    <source>
        <dbReference type="Google" id="ProtNLM"/>
    </source>
</evidence>
<organism evidence="2 3">
    <name type="scientific">Photobacterium aphoticum</name>
    <dbReference type="NCBI Taxonomy" id="754436"/>
    <lineage>
        <taxon>Bacteria</taxon>
        <taxon>Pseudomonadati</taxon>
        <taxon>Pseudomonadota</taxon>
        <taxon>Gammaproteobacteria</taxon>
        <taxon>Vibrionales</taxon>
        <taxon>Vibrionaceae</taxon>
        <taxon>Photobacterium</taxon>
    </lineage>
</organism>
<evidence type="ECO:0000256" key="1">
    <source>
        <dbReference type="SAM" id="SignalP"/>
    </source>
</evidence>
<dbReference type="eggNOG" id="ENOG5031NV6">
    <property type="taxonomic scope" value="Bacteria"/>
</dbReference>
<protein>
    <recommendedName>
        <fullName evidence="4">Lipoprotein</fullName>
    </recommendedName>
</protein>
<dbReference type="Proteomes" id="UP000029227">
    <property type="component" value="Unassembled WGS sequence"/>
</dbReference>
<dbReference type="PROSITE" id="PS51257">
    <property type="entry name" value="PROKAR_LIPOPROTEIN"/>
    <property type="match status" value="1"/>
</dbReference>
<evidence type="ECO:0000313" key="3">
    <source>
        <dbReference type="Proteomes" id="UP000029227"/>
    </source>
</evidence>
<proteinExistence type="predicted"/>
<dbReference type="EMBL" id="BBMN01000005">
    <property type="protein sequence ID" value="GAL04952.1"/>
    <property type="molecule type" value="Genomic_DNA"/>
</dbReference>
<dbReference type="AlphaFoldDB" id="A0A090RBL4"/>
<comment type="caution">
    <text evidence="2">The sequence shown here is derived from an EMBL/GenBank/DDBJ whole genome shotgun (WGS) entry which is preliminary data.</text>
</comment>
<feature type="chain" id="PRO_5001863633" description="Lipoprotein" evidence="1">
    <location>
        <begin position="21"/>
        <end position="271"/>
    </location>
</feature>
<feature type="signal peptide" evidence="1">
    <location>
        <begin position="1"/>
        <end position="20"/>
    </location>
</feature>
<reference evidence="2 3" key="1">
    <citation type="journal article" date="2014" name="Genome Announc.">
        <title>Draft Genome Sequences of Two Vibrionaceae Species, Vibrio ponticus C121 and Photobacterium aphoticum C119, Isolated as Coral Reef Microbiota.</title>
        <authorList>
            <person name="Al-saari N."/>
            <person name="Meirelles P.M."/>
            <person name="Mino S."/>
            <person name="Suda W."/>
            <person name="Oshima K."/>
            <person name="Hattori M."/>
            <person name="Ohkuma M."/>
            <person name="Thompson F.L."/>
            <person name="Gomez-Gil B."/>
            <person name="Sawabe T."/>
            <person name="Sawabe T."/>
        </authorList>
    </citation>
    <scope>NUCLEOTIDE SEQUENCE [LARGE SCALE GENOMIC DNA]</scope>
    <source>
        <strain evidence="2 3">JCM 19237</strain>
    </source>
</reference>
<evidence type="ECO:0000313" key="2">
    <source>
        <dbReference type="EMBL" id="GAL04952.1"/>
    </source>
</evidence>